<evidence type="ECO:0000259" key="4">
    <source>
        <dbReference type="SMART" id="SM00292"/>
    </source>
</evidence>
<gene>
    <name evidence="6" type="ORF">AGRA3207_005048</name>
</gene>
<evidence type="ECO:0000313" key="7">
    <source>
        <dbReference type="Proteomes" id="UP001049518"/>
    </source>
</evidence>
<organism evidence="6 7">
    <name type="scientific">Actinomadura graeca</name>
    <dbReference type="NCBI Taxonomy" id="2750812"/>
    <lineage>
        <taxon>Bacteria</taxon>
        <taxon>Bacillati</taxon>
        <taxon>Actinomycetota</taxon>
        <taxon>Actinomycetes</taxon>
        <taxon>Streptosporangiales</taxon>
        <taxon>Thermomonosporaceae</taxon>
        <taxon>Actinomadura</taxon>
    </lineage>
</organism>
<dbReference type="PANTHER" id="PTHR30231:SF4">
    <property type="entry name" value="PROTEIN NEN2"/>
    <property type="match status" value="1"/>
</dbReference>
<keyword evidence="3 6" id="KW-0269">Exonuclease</keyword>
<dbReference type="InterPro" id="IPR036420">
    <property type="entry name" value="BRCT_dom_sf"/>
</dbReference>
<dbReference type="SUPFAM" id="SSF53098">
    <property type="entry name" value="Ribonuclease H-like"/>
    <property type="match status" value="1"/>
</dbReference>
<name>A0ABX8R6M6_9ACTN</name>
<reference evidence="6" key="1">
    <citation type="submission" date="2020-07" db="EMBL/GenBank/DDBJ databases">
        <authorList>
            <person name="Tarantini F.S."/>
            <person name="Hong K.W."/>
            <person name="Chan K.G."/>
        </authorList>
    </citation>
    <scope>NUCLEOTIDE SEQUENCE</scope>
    <source>
        <strain evidence="6">32-07</strain>
    </source>
</reference>
<dbReference type="Gene3D" id="3.40.50.10190">
    <property type="entry name" value="BRCT domain"/>
    <property type="match status" value="1"/>
</dbReference>
<keyword evidence="7" id="KW-1185">Reference proteome</keyword>
<evidence type="ECO:0000259" key="5">
    <source>
        <dbReference type="SMART" id="SM00479"/>
    </source>
</evidence>
<evidence type="ECO:0000256" key="1">
    <source>
        <dbReference type="ARBA" id="ARBA00022722"/>
    </source>
</evidence>
<proteinExistence type="predicted"/>
<keyword evidence="1" id="KW-0540">Nuclease</keyword>
<dbReference type="NCBIfam" id="NF004719">
    <property type="entry name" value="PRK06063.1"/>
    <property type="match status" value="1"/>
</dbReference>
<dbReference type="SMART" id="SM00292">
    <property type="entry name" value="BRCT"/>
    <property type="match status" value="2"/>
</dbReference>
<accession>A0ABX8R6M6</accession>
<dbReference type="SMART" id="SM00479">
    <property type="entry name" value="EXOIII"/>
    <property type="match status" value="1"/>
</dbReference>
<dbReference type="Pfam" id="PF00929">
    <property type="entry name" value="RNase_T"/>
    <property type="match status" value="1"/>
</dbReference>
<dbReference type="Proteomes" id="UP001049518">
    <property type="component" value="Chromosome"/>
</dbReference>
<dbReference type="Pfam" id="PF00533">
    <property type="entry name" value="BRCT"/>
    <property type="match status" value="1"/>
</dbReference>
<evidence type="ECO:0000313" key="6">
    <source>
        <dbReference type="EMBL" id="QXJ26729.1"/>
    </source>
</evidence>
<dbReference type="CDD" id="cd06127">
    <property type="entry name" value="DEDDh"/>
    <property type="match status" value="1"/>
</dbReference>
<evidence type="ECO:0000256" key="3">
    <source>
        <dbReference type="ARBA" id="ARBA00022839"/>
    </source>
</evidence>
<dbReference type="EMBL" id="CP059572">
    <property type="protein sequence ID" value="QXJ26729.1"/>
    <property type="molecule type" value="Genomic_DNA"/>
</dbReference>
<evidence type="ECO:0000256" key="2">
    <source>
        <dbReference type="ARBA" id="ARBA00022801"/>
    </source>
</evidence>
<feature type="domain" description="BRCT" evidence="4">
    <location>
        <begin position="329"/>
        <end position="407"/>
    </location>
</feature>
<feature type="domain" description="Exonuclease" evidence="5">
    <location>
        <begin position="7"/>
        <end position="172"/>
    </location>
</feature>
<keyword evidence="2" id="KW-0378">Hydrolase</keyword>
<dbReference type="InterPro" id="IPR001357">
    <property type="entry name" value="BRCT_dom"/>
</dbReference>
<feature type="domain" description="BRCT" evidence="4">
    <location>
        <begin position="213"/>
        <end position="291"/>
    </location>
</feature>
<dbReference type="InterPro" id="IPR012337">
    <property type="entry name" value="RNaseH-like_sf"/>
</dbReference>
<dbReference type="InterPro" id="IPR036397">
    <property type="entry name" value="RNaseH_sf"/>
</dbReference>
<dbReference type="Gene3D" id="3.30.420.10">
    <property type="entry name" value="Ribonuclease H-like superfamily/Ribonuclease H"/>
    <property type="match status" value="1"/>
</dbReference>
<dbReference type="PANTHER" id="PTHR30231">
    <property type="entry name" value="DNA POLYMERASE III SUBUNIT EPSILON"/>
    <property type="match status" value="1"/>
</dbReference>
<sequence length="411" mass="43729">MQNHPSDWALVDVETSGFRPSEHRVLSIALLTIDANGQVTGQFSSLLNPGCDPGPVHIHGLTMERLAGAPRFEQIAPEVAALLQGRVMVAHNARFDYDFLVHEFARARLRLPVDQRLCTLALNRRLSPPTPNMRLGTLAAHYGVVQRRAHDAADDTRVLAGVLHGSLTAAARLGLPLPLVPCPPRQTTRTRYPARTAKVACAYRNPGRLAVGSPLVQGMKIAITGDTRTARAELTAKAAAAGLNMMSTVSRHTSALVTNSPNSSSTKARRAAAEGVPLIDEPMFLRLLQHVQPGIPQQSTPLSPPHGISTITPQAGSSPDVARPDEPPGMALLGRRVLVLGGSHPRAAAARARVIALGGSAAVNLSSSVTDVVVLPGGNGDRRLARIRTLDLPMHDETWLHAPITSPPAWS</sequence>
<dbReference type="GO" id="GO:0004527">
    <property type="term" value="F:exonuclease activity"/>
    <property type="evidence" value="ECO:0007669"/>
    <property type="project" value="UniProtKB-KW"/>
</dbReference>
<protein>
    <submittedName>
        <fullName evidence="6">DEDDh family exonuclease</fullName>
    </submittedName>
</protein>
<dbReference type="SUPFAM" id="SSF52113">
    <property type="entry name" value="BRCT domain"/>
    <property type="match status" value="1"/>
</dbReference>
<dbReference type="InterPro" id="IPR013520">
    <property type="entry name" value="Ribonucl_H"/>
</dbReference>